<dbReference type="AlphaFoldDB" id="A0A8J1TPQ8"/>
<dbReference type="GO" id="GO:0004930">
    <property type="term" value="F:G protein-coupled receptor activity"/>
    <property type="evidence" value="ECO:0007669"/>
    <property type="project" value="InterPro"/>
</dbReference>
<protein>
    <submittedName>
        <fullName evidence="5">Uncharacterized protein</fullName>
    </submittedName>
</protein>
<evidence type="ECO:0000256" key="2">
    <source>
        <dbReference type="ARBA" id="ARBA00022692"/>
    </source>
</evidence>
<evidence type="ECO:0000256" key="3">
    <source>
        <dbReference type="ARBA" id="ARBA00022989"/>
    </source>
</evidence>
<dbReference type="Pfam" id="PF00001">
    <property type="entry name" value="7tm_1"/>
    <property type="match status" value="1"/>
</dbReference>
<evidence type="ECO:0000256" key="4">
    <source>
        <dbReference type="ARBA" id="ARBA00023136"/>
    </source>
</evidence>
<comment type="subcellular location">
    <subcellularLocation>
        <location evidence="1">Membrane</location>
    </subcellularLocation>
</comment>
<reference evidence="5" key="1">
    <citation type="submission" date="2022-03" db="EMBL/GenBank/DDBJ databases">
        <authorList>
            <person name="Martin C."/>
        </authorList>
    </citation>
    <scope>NUCLEOTIDE SEQUENCE</scope>
</reference>
<dbReference type="SMART" id="SM01381">
    <property type="entry name" value="7TM_GPCR_Srsx"/>
    <property type="match status" value="1"/>
</dbReference>
<evidence type="ECO:0000313" key="5">
    <source>
        <dbReference type="EMBL" id="CAH1775673.1"/>
    </source>
</evidence>
<evidence type="ECO:0000256" key="1">
    <source>
        <dbReference type="ARBA" id="ARBA00004370"/>
    </source>
</evidence>
<dbReference type="SUPFAM" id="SSF81321">
    <property type="entry name" value="Family A G protein-coupled receptor-like"/>
    <property type="match status" value="1"/>
</dbReference>
<accession>A0A8J1TPQ8</accession>
<gene>
    <name evidence="5" type="ORF">OFUS_LOCUS2948</name>
</gene>
<dbReference type="InterPro" id="IPR052954">
    <property type="entry name" value="GPCR-Ligand_Int"/>
</dbReference>
<dbReference type="PANTHER" id="PTHR46641">
    <property type="entry name" value="FMRFAMIDE RECEPTOR-RELATED"/>
    <property type="match status" value="1"/>
</dbReference>
<dbReference type="InterPro" id="IPR000276">
    <property type="entry name" value="GPCR_Rhodpsn"/>
</dbReference>
<dbReference type="PANTHER" id="PTHR46641:SF2">
    <property type="entry name" value="FMRFAMIDE RECEPTOR"/>
    <property type="match status" value="1"/>
</dbReference>
<dbReference type="PROSITE" id="PS50262">
    <property type="entry name" value="G_PROTEIN_RECEP_F1_2"/>
    <property type="match status" value="1"/>
</dbReference>
<proteinExistence type="predicted"/>
<dbReference type="Gene3D" id="1.20.1070.10">
    <property type="entry name" value="Rhodopsin 7-helix transmembrane proteins"/>
    <property type="match status" value="1"/>
</dbReference>
<keyword evidence="4" id="KW-0472">Membrane</keyword>
<sequence>MNEDSYEHDVVTSHFENTTDFGEDDKWETSATLVRYWVETIALPIVLSLGILGNLLNMIILTRKQLQAKMDEMEKSGHIFLIALAVSDFLFCVAEFPLGFMHRTIIYDSECFMLYYRVYHSGIINMFILSSTALTVVMAVSRATVVLFPLRARSCMTLTKVKVTLVLVYVISAILALPRYWTLKIRNYGTKSKGMYMADIGVLNDPDYKQGYLVYKLLWSLIGAVIPFILLIISNVCLIKTLRKSFRMPDCHGNRSVTSSSNRLTHILVAIVIIFLLLVFPAEVLKLISIFREESSTSPNFEIAAIVTNFMQSLNFTLNFILYYSINVPFRKTVLDFFRCITMEQNAQCQRNVNSTYRHYKFKSFVSTPIVSTQSAQSQCIEMSATHTFVLEIKEVKPDTNLKKETEI</sequence>
<dbReference type="Proteomes" id="UP000749559">
    <property type="component" value="Unassembled WGS sequence"/>
</dbReference>
<dbReference type="GO" id="GO:0016020">
    <property type="term" value="C:membrane"/>
    <property type="evidence" value="ECO:0007669"/>
    <property type="project" value="UniProtKB-SubCell"/>
</dbReference>
<evidence type="ECO:0000313" key="6">
    <source>
        <dbReference type="Proteomes" id="UP000749559"/>
    </source>
</evidence>
<dbReference type="PRINTS" id="PR00237">
    <property type="entry name" value="GPCRRHODOPSN"/>
</dbReference>
<dbReference type="InterPro" id="IPR017452">
    <property type="entry name" value="GPCR_Rhodpsn_7TM"/>
</dbReference>
<comment type="caution">
    <text evidence="5">The sequence shown here is derived from an EMBL/GenBank/DDBJ whole genome shotgun (WGS) entry which is preliminary data.</text>
</comment>
<dbReference type="OrthoDB" id="10033446at2759"/>
<name>A0A8J1TPQ8_OWEFU</name>
<keyword evidence="6" id="KW-1185">Reference proteome</keyword>
<dbReference type="CDD" id="cd14978">
    <property type="entry name" value="7tmA_FMRFamide_R-like"/>
    <property type="match status" value="1"/>
</dbReference>
<dbReference type="EMBL" id="CAIIXF020000001">
    <property type="protein sequence ID" value="CAH1775673.1"/>
    <property type="molecule type" value="Genomic_DNA"/>
</dbReference>
<keyword evidence="3" id="KW-1133">Transmembrane helix</keyword>
<keyword evidence="2" id="KW-0812">Transmembrane</keyword>
<organism evidence="5 6">
    <name type="scientific">Owenia fusiformis</name>
    <name type="common">Polychaete worm</name>
    <dbReference type="NCBI Taxonomy" id="6347"/>
    <lineage>
        <taxon>Eukaryota</taxon>
        <taxon>Metazoa</taxon>
        <taxon>Spiralia</taxon>
        <taxon>Lophotrochozoa</taxon>
        <taxon>Annelida</taxon>
        <taxon>Polychaeta</taxon>
        <taxon>Sedentaria</taxon>
        <taxon>Canalipalpata</taxon>
        <taxon>Sabellida</taxon>
        <taxon>Oweniida</taxon>
        <taxon>Oweniidae</taxon>
        <taxon>Owenia</taxon>
    </lineage>
</organism>